<comment type="caution">
    <text evidence="2">The sequence shown here is derived from an EMBL/GenBank/DDBJ whole genome shotgun (WGS) entry which is preliminary data.</text>
</comment>
<name>W9GIV2_9MICO</name>
<dbReference type="RefSeq" id="WP_034718673.1">
    <property type="nucleotide sequence ID" value="NZ_AWQS01000151.1"/>
</dbReference>
<reference evidence="3" key="1">
    <citation type="submission" date="2013-08" db="EMBL/GenBank/DDBJ databases">
        <title>Intrasporangium oryzae NRRL B-24470.</title>
        <authorList>
            <person name="Liu H."/>
            <person name="Wang G."/>
        </authorList>
    </citation>
    <scope>NUCLEOTIDE SEQUENCE [LARGE SCALE GENOMIC DNA]</scope>
    <source>
        <strain evidence="3">Q5-1</strain>
    </source>
</reference>
<evidence type="ECO:0000313" key="3">
    <source>
        <dbReference type="Proteomes" id="UP000019494"/>
    </source>
</evidence>
<sequence>MTRVGTLVTRLDAALPWATATTHASPATVWCADVAARAEDDPLAGWRRALEQQGYPGFPHVAAAFVLQWWCEAVATPIAYAAELASVVLAESGAGLGFELAPGCYPHRYVIDPATVSVAEVEREEECRGRGRAAYRSVVSDVVRDFAPEVKASTHQRWGLVEDVWATAVARAQGRPDPRRVSCCFIYALPGMHACSVCPRGGPAHSAP</sequence>
<dbReference type="Pfam" id="PF11575">
    <property type="entry name" value="FhuF_C"/>
    <property type="match status" value="1"/>
</dbReference>
<accession>W9GIV2</accession>
<organism evidence="2 3">
    <name type="scientific">Intrasporangium chromatireducens Q5-1</name>
    <dbReference type="NCBI Taxonomy" id="584657"/>
    <lineage>
        <taxon>Bacteria</taxon>
        <taxon>Bacillati</taxon>
        <taxon>Actinomycetota</taxon>
        <taxon>Actinomycetes</taxon>
        <taxon>Micrococcales</taxon>
        <taxon>Intrasporangiaceae</taxon>
        <taxon>Intrasporangium</taxon>
    </lineage>
</organism>
<dbReference type="GO" id="GO:0051537">
    <property type="term" value="F:2 iron, 2 sulfur cluster binding"/>
    <property type="evidence" value="ECO:0007669"/>
    <property type="project" value="InterPro"/>
</dbReference>
<feature type="domain" description="Ferric siderophore reductase C-terminal" evidence="1">
    <location>
        <begin position="180"/>
        <end position="200"/>
    </location>
</feature>
<dbReference type="InterPro" id="IPR024726">
    <property type="entry name" value="FhuF_C"/>
</dbReference>
<protein>
    <recommendedName>
        <fullName evidence="1">Ferric siderophore reductase C-terminal domain-containing protein</fullName>
    </recommendedName>
</protein>
<dbReference type="OrthoDB" id="4856898at2"/>
<evidence type="ECO:0000313" key="2">
    <source>
        <dbReference type="EMBL" id="EWT05067.1"/>
    </source>
</evidence>
<proteinExistence type="predicted"/>
<dbReference type="EMBL" id="AWQS01000151">
    <property type="protein sequence ID" value="EWT05067.1"/>
    <property type="molecule type" value="Genomic_DNA"/>
</dbReference>
<evidence type="ECO:0000259" key="1">
    <source>
        <dbReference type="Pfam" id="PF11575"/>
    </source>
</evidence>
<keyword evidence="3" id="KW-1185">Reference proteome</keyword>
<gene>
    <name evidence="2" type="ORF">N864_07570</name>
</gene>
<dbReference type="AlphaFoldDB" id="W9GIV2"/>
<dbReference type="PATRIC" id="fig|584657.3.peg.3055"/>
<dbReference type="Proteomes" id="UP000019494">
    <property type="component" value="Unassembled WGS sequence"/>
</dbReference>